<dbReference type="AlphaFoldDB" id="A0A9J6GQM2"/>
<dbReference type="EMBL" id="JABSTR010000008">
    <property type="protein sequence ID" value="KAH9376532.1"/>
    <property type="molecule type" value="Genomic_DNA"/>
</dbReference>
<sequence>MSVIKTHVKNKSRIVSPGIRSQPGDHQRYRVQGTRKELSRPRLRSWKRQLHQRMKHPCAYKSRYTQFLYWRGNTRCGLRPVDAFEHEYLSFSRDVRGKRRPNTASEVAIINRDRKSGPKGKKEYRRVLDCRALPVLSGQVRSIDCQPVFLLRFQPLLVASEPENSVRPVSCFGAHSRSVFLHRLVSRAPSPPHLENVSCNRRLLLSAKEMSRGFGSRGSGLQRGLDGFSLLRVTEQTNTHARSLQSPVTQRPIPPPLLLKDVGCVSMYLNITAAQRVKILKLEEHASTYADSCSAGHDSNEENAPNLKRGVPLKGHFRYSGSGVIIVLGPIVSMKATVAAAGKLFPVSG</sequence>
<accession>A0A9J6GQM2</accession>
<evidence type="ECO:0000313" key="1">
    <source>
        <dbReference type="EMBL" id="KAH9376532.1"/>
    </source>
</evidence>
<name>A0A9J6GQM2_HAELO</name>
<keyword evidence="2" id="KW-1185">Reference proteome</keyword>
<comment type="caution">
    <text evidence="1">The sequence shown here is derived from an EMBL/GenBank/DDBJ whole genome shotgun (WGS) entry which is preliminary data.</text>
</comment>
<dbReference type="Proteomes" id="UP000821853">
    <property type="component" value="Unassembled WGS sequence"/>
</dbReference>
<organism evidence="1 2">
    <name type="scientific">Haemaphysalis longicornis</name>
    <name type="common">Bush tick</name>
    <dbReference type="NCBI Taxonomy" id="44386"/>
    <lineage>
        <taxon>Eukaryota</taxon>
        <taxon>Metazoa</taxon>
        <taxon>Ecdysozoa</taxon>
        <taxon>Arthropoda</taxon>
        <taxon>Chelicerata</taxon>
        <taxon>Arachnida</taxon>
        <taxon>Acari</taxon>
        <taxon>Parasitiformes</taxon>
        <taxon>Ixodida</taxon>
        <taxon>Ixodoidea</taxon>
        <taxon>Ixodidae</taxon>
        <taxon>Haemaphysalinae</taxon>
        <taxon>Haemaphysalis</taxon>
    </lineage>
</organism>
<reference evidence="1 2" key="1">
    <citation type="journal article" date="2020" name="Cell">
        <title>Large-Scale Comparative Analyses of Tick Genomes Elucidate Their Genetic Diversity and Vector Capacities.</title>
        <authorList>
            <consortium name="Tick Genome and Microbiome Consortium (TIGMIC)"/>
            <person name="Jia N."/>
            <person name="Wang J."/>
            <person name="Shi W."/>
            <person name="Du L."/>
            <person name="Sun Y."/>
            <person name="Zhan W."/>
            <person name="Jiang J.F."/>
            <person name="Wang Q."/>
            <person name="Zhang B."/>
            <person name="Ji P."/>
            <person name="Bell-Sakyi L."/>
            <person name="Cui X.M."/>
            <person name="Yuan T.T."/>
            <person name="Jiang B.G."/>
            <person name="Yang W.F."/>
            <person name="Lam T.T."/>
            <person name="Chang Q.C."/>
            <person name="Ding S.J."/>
            <person name="Wang X.J."/>
            <person name="Zhu J.G."/>
            <person name="Ruan X.D."/>
            <person name="Zhao L."/>
            <person name="Wei J.T."/>
            <person name="Ye R.Z."/>
            <person name="Que T.C."/>
            <person name="Du C.H."/>
            <person name="Zhou Y.H."/>
            <person name="Cheng J.X."/>
            <person name="Dai P.F."/>
            <person name="Guo W.B."/>
            <person name="Han X.H."/>
            <person name="Huang E.J."/>
            <person name="Li L.F."/>
            <person name="Wei W."/>
            <person name="Gao Y.C."/>
            <person name="Liu J.Z."/>
            <person name="Shao H.Z."/>
            <person name="Wang X."/>
            <person name="Wang C.C."/>
            <person name="Yang T.C."/>
            <person name="Huo Q.B."/>
            <person name="Li W."/>
            <person name="Chen H.Y."/>
            <person name="Chen S.E."/>
            <person name="Zhou L.G."/>
            <person name="Ni X.B."/>
            <person name="Tian J.H."/>
            <person name="Sheng Y."/>
            <person name="Liu T."/>
            <person name="Pan Y.S."/>
            <person name="Xia L.Y."/>
            <person name="Li J."/>
            <person name="Zhao F."/>
            <person name="Cao W.C."/>
        </authorList>
    </citation>
    <scope>NUCLEOTIDE SEQUENCE [LARGE SCALE GENOMIC DNA]</scope>
    <source>
        <strain evidence="1">HaeL-2018</strain>
    </source>
</reference>
<protein>
    <submittedName>
        <fullName evidence="1">Uncharacterized protein</fullName>
    </submittedName>
</protein>
<evidence type="ECO:0000313" key="2">
    <source>
        <dbReference type="Proteomes" id="UP000821853"/>
    </source>
</evidence>
<gene>
    <name evidence="1" type="ORF">HPB48_006617</name>
</gene>
<proteinExistence type="predicted"/>
<dbReference type="VEuPathDB" id="VectorBase:HLOH_040702"/>